<keyword evidence="5" id="KW-0239">DNA-directed DNA polymerase</keyword>
<dbReference type="KEGG" id="aarg:Aargi30884_03910"/>
<dbReference type="Gene3D" id="1.10.10.1600">
    <property type="entry name" value="Bacterial DNA polymerase III alpha subunit, thumb domain"/>
    <property type="match status" value="1"/>
</dbReference>
<reference evidence="9" key="1">
    <citation type="submission" date="2019-05" db="EMBL/GenBank/DDBJ databases">
        <title>Complete genome sequencing of Absiella argi strain JCM 30884.</title>
        <authorList>
            <person name="Sakamoto M."/>
            <person name="Murakami T."/>
            <person name="Mori H."/>
        </authorList>
    </citation>
    <scope>NUCLEOTIDE SEQUENCE [LARGE SCALE GENOMIC DNA]</scope>
    <source>
        <strain evidence="9">JCM 30884</strain>
    </source>
</reference>
<dbReference type="GO" id="GO:0003887">
    <property type="term" value="F:DNA-directed DNA polymerase activity"/>
    <property type="evidence" value="ECO:0007669"/>
    <property type="project" value="UniProtKB-KW"/>
</dbReference>
<evidence type="ECO:0000313" key="8">
    <source>
        <dbReference type="EMBL" id="BBK21488.1"/>
    </source>
</evidence>
<dbReference type="InterPro" id="IPR004013">
    <property type="entry name" value="PHP_dom"/>
</dbReference>
<dbReference type="CDD" id="cd07431">
    <property type="entry name" value="PHP_PolIIIA"/>
    <property type="match status" value="1"/>
</dbReference>
<proteinExistence type="predicted"/>
<keyword evidence="4" id="KW-0235">DNA replication</keyword>
<dbReference type="InterPro" id="IPR029460">
    <property type="entry name" value="DNAPol_HHH"/>
</dbReference>
<evidence type="ECO:0000313" key="9">
    <source>
        <dbReference type="Proteomes" id="UP000464754"/>
    </source>
</evidence>
<keyword evidence="9" id="KW-1185">Reference proteome</keyword>
<dbReference type="Pfam" id="PF14579">
    <property type="entry name" value="HHH_6"/>
    <property type="match status" value="1"/>
</dbReference>
<dbReference type="Pfam" id="PF02811">
    <property type="entry name" value="PHP"/>
    <property type="match status" value="1"/>
</dbReference>
<dbReference type="Pfam" id="PF07733">
    <property type="entry name" value="DNA_pol3_alpha"/>
    <property type="match status" value="1"/>
</dbReference>
<accession>A0A6N4TEY4</accession>
<dbReference type="GO" id="GO:0006260">
    <property type="term" value="P:DNA replication"/>
    <property type="evidence" value="ECO:0007669"/>
    <property type="project" value="UniProtKB-KW"/>
</dbReference>
<comment type="catalytic activity">
    <reaction evidence="6">
        <text>DNA(n) + a 2'-deoxyribonucleoside 5'-triphosphate = DNA(n+1) + diphosphate</text>
        <dbReference type="Rhea" id="RHEA:22508"/>
        <dbReference type="Rhea" id="RHEA-COMP:17339"/>
        <dbReference type="Rhea" id="RHEA-COMP:17340"/>
        <dbReference type="ChEBI" id="CHEBI:33019"/>
        <dbReference type="ChEBI" id="CHEBI:61560"/>
        <dbReference type="ChEBI" id="CHEBI:173112"/>
        <dbReference type="EC" id="2.7.7.7"/>
    </reaction>
</comment>
<evidence type="ECO:0000256" key="1">
    <source>
        <dbReference type="ARBA" id="ARBA00012417"/>
    </source>
</evidence>
<evidence type="ECO:0000256" key="2">
    <source>
        <dbReference type="ARBA" id="ARBA00022679"/>
    </source>
</evidence>
<evidence type="ECO:0000256" key="4">
    <source>
        <dbReference type="ARBA" id="ARBA00022705"/>
    </source>
</evidence>
<dbReference type="Gene3D" id="1.10.150.870">
    <property type="match status" value="1"/>
</dbReference>
<dbReference type="InterPro" id="IPR016195">
    <property type="entry name" value="Pol/histidinol_Pase-like"/>
</dbReference>
<evidence type="ECO:0000256" key="6">
    <source>
        <dbReference type="ARBA" id="ARBA00049244"/>
    </source>
</evidence>
<keyword evidence="3" id="KW-0548">Nucleotidyltransferase</keyword>
<dbReference type="InterPro" id="IPR011708">
    <property type="entry name" value="DNA_pol3_alpha_NTPase_dom"/>
</dbReference>
<name>A0A6N4TEY4_9FIRM</name>
<evidence type="ECO:0000259" key="7">
    <source>
        <dbReference type="SMART" id="SM00481"/>
    </source>
</evidence>
<dbReference type="NCBIfam" id="TIGR00594">
    <property type="entry name" value="polc"/>
    <property type="match status" value="1"/>
</dbReference>
<dbReference type="AlphaFoldDB" id="A0A6N4TEY4"/>
<dbReference type="Gene3D" id="3.20.20.140">
    <property type="entry name" value="Metal-dependent hydrolases"/>
    <property type="match status" value="1"/>
</dbReference>
<sequence>MSVALHVRSSYTLLQSTLTIPQIVECAKKHGYKAVALTDKQVLHGAMQFYHACKEAAIKPILGMEVDVVEGENIFGFVLLAKNDDGYKDLMKLSTLLNTEQHVSLSLEELMLYTKHCVVITNGDQNKMETMLLKEDWEEMKLFLAQCNSYFSDFYVSIARNDSPLLKQKNVQLKRLCKSMEIKTVALSRIYTADAQDDLIFKTLCAIKQGVSLEDKMLNYSPRRYFRSQEEMEQLYDSDDLMMSNMISDMCNVTMSFPKAQLPKFKNRYGVSSDEFLKNLCHKGLEKRMGFKQIPQVYQKRLSYELDIIIRMGFADYFLIVWDFIRFAKTKNIYIGPGRGSAAGSLVSYCLGITHADPIRYHLLFERFLNPERVSMPDIDTDFPDDRREEVIQYVYELYGKHHVAHIITFNTLGAKQVLRDVGKAMMVPIRQIDSLCRLVPNKLKVTLQDAYDDEPRFKQMINSSETLKKLFAISQRLEGLPRHSSLHAAGIILSREQIEEVCPLIDVDEGICATQFTMEYMEELGLIKMDFLGLRNLTIIDEIVSQLHKNGHAIDIMKIPLNDKKTFDLIQSVDTMGVFQLESEGMKSLIRKIKPRNFEDIVTTIALFRPGPMENIPEYLKRREHPDTIDYIHPDFKDILENTYGIMIYQEQIMQIAQRMAGFSLGKADNLRKAISKKKGDQLQSFRKEFVEGSIKKGYEKTLAEHVYELIMKFANYGFNRSHSVAYGMIAYQMAYLKANAPQYFFRSLLNSVIGSEIKTSEYIFEAKKRKLTVLPPSVNKSSSLYEIEQNCLRFPLQGIKGIGSAVSTQILKEREKRGEFKDFFDFTARMCGNKIGKKTIELLIWAGALDEFHMNRTSLSASLDDAIRYGDLVKIEDEDQMLFDFTIVSKPATTSLKENNAWKLEKEKEVLGFYLSAHPISMLRERINPNLRTFASLQIYRGYAAFICVIERTRQHRTKRGDLMLFVVAADETMKFDLVCMPDIYAIHQKDLMKGNYLYVEGKIEKEGSCLVKKITKIEKEENINP</sequence>
<evidence type="ECO:0000256" key="3">
    <source>
        <dbReference type="ARBA" id="ARBA00022695"/>
    </source>
</evidence>
<gene>
    <name evidence="8" type="primary">dnaE</name>
    <name evidence="8" type="ORF">Aargi30884_03910</name>
</gene>
<dbReference type="Pfam" id="PF17657">
    <property type="entry name" value="DNA_pol3_finger"/>
    <property type="match status" value="1"/>
</dbReference>
<dbReference type="CDD" id="cd04485">
    <property type="entry name" value="DnaE_OBF"/>
    <property type="match status" value="1"/>
</dbReference>
<dbReference type="EC" id="2.7.7.7" evidence="1"/>
<feature type="domain" description="Polymerase/histidinol phosphatase N-terminal" evidence="7">
    <location>
        <begin position="3"/>
        <end position="70"/>
    </location>
</feature>
<dbReference type="InterPro" id="IPR041931">
    <property type="entry name" value="DNA_pol3_alpha_thumb_dom"/>
</dbReference>
<dbReference type="InterPro" id="IPR004805">
    <property type="entry name" value="DnaE2/DnaE/PolC"/>
</dbReference>
<protein>
    <recommendedName>
        <fullName evidence="1">DNA-directed DNA polymerase</fullName>
        <ecNumber evidence="1">2.7.7.7</ecNumber>
    </recommendedName>
</protein>
<dbReference type="InterPro" id="IPR003141">
    <property type="entry name" value="Pol/His_phosphatase_N"/>
</dbReference>
<dbReference type="SUPFAM" id="SSF89550">
    <property type="entry name" value="PHP domain-like"/>
    <property type="match status" value="1"/>
</dbReference>
<organism evidence="8 9">
    <name type="scientific">Amedibacterium intestinale</name>
    <dbReference type="NCBI Taxonomy" id="2583452"/>
    <lineage>
        <taxon>Bacteria</taxon>
        <taxon>Bacillati</taxon>
        <taxon>Bacillota</taxon>
        <taxon>Erysipelotrichia</taxon>
        <taxon>Erysipelotrichales</taxon>
        <taxon>Erysipelotrichaceae</taxon>
        <taxon>Amedibacterium</taxon>
    </lineage>
</organism>
<dbReference type="GO" id="GO:0008408">
    <property type="term" value="F:3'-5' exonuclease activity"/>
    <property type="evidence" value="ECO:0007669"/>
    <property type="project" value="InterPro"/>
</dbReference>
<dbReference type="SUPFAM" id="SSF160975">
    <property type="entry name" value="AF1531-like"/>
    <property type="match status" value="1"/>
</dbReference>
<keyword evidence="2" id="KW-0808">Transferase</keyword>
<dbReference type="EMBL" id="AP019695">
    <property type="protein sequence ID" value="BBK21488.1"/>
    <property type="molecule type" value="Genomic_DNA"/>
</dbReference>
<dbReference type="SMART" id="SM00481">
    <property type="entry name" value="POLIIIAc"/>
    <property type="match status" value="1"/>
</dbReference>
<dbReference type="Proteomes" id="UP000464754">
    <property type="component" value="Chromosome"/>
</dbReference>
<evidence type="ECO:0000256" key="5">
    <source>
        <dbReference type="ARBA" id="ARBA00022932"/>
    </source>
</evidence>
<dbReference type="PANTHER" id="PTHR32294">
    <property type="entry name" value="DNA POLYMERASE III SUBUNIT ALPHA"/>
    <property type="match status" value="1"/>
</dbReference>
<dbReference type="InterPro" id="IPR040982">
    <property type="entry name" value="DNA_pol3_finger"/>
</dbReference>
<dbReference type="PANTHER" id="PTHR32294:SF0">
    <property type="entry name" value="DNA POLYMERASE III SUBUNIT ALPHA"/>
    <property type="match status" value="1"/>
</dbReference>
<dbReference type="RefSeq" id="WP_163051389.1">
    <property type="nucleotide sequence ID" value="NZ_AP019695.1"/>
</dbReference>
<dbReference type="NCBIfam" id="NF004226">
    <property type="entry name" value="PRK05673.1"/>
    <property type="match status" value="1"/>
</dbReference>